<evidence type="ECO:0000256" key="2">
    <source>
        <dbReference type="ARBA" id="ARBA00022642"/>
    </source>
</evidence>
<sequence length="190" mass="20230">MTQSKIGLRMSDALLIVDLQRDFCAGGKLEVPGAEEIVPIVNALAAEAHARGALIVVSRDLHPADHLSFAAFGGDWPQHCVRGTRGAELHPGLHLPEGALFVAKARRAEREQASTFDATGLAEELRRRSVERIFIVGLAEDVCVKASAIDAARLGFATHVLRAATRPVTPEGGARARAEMRAAGVMVIEA</sequence>
<dbReference type="PANTHER" id="PTHR11080">
    <property type="entry name" value="PYRAZINAMIDASE/NICOTINAMIDASE"/>
    <property type="match status" value="1"/>
</dbReference>
<dbReference type="PANTHER" id="PTHR11080:SF2">
    <property type="entry name" value="LD05707P"/>
    <property type="match status" value="1"/>
</dbReference>
<dbReference type="GO" id="GO:0019363">
    <property type="term" value="P:pyridine nucleotide biosynthetic process"/>
    <property type="evidence" value="ECO:0007669"/>
    <property type="project" value="UniProtKB-KW"/>
</dbReference>
<dbReference type="SUPFAM" id="SSF52499">
    <property type="entry name" value="Isochorismatase-like hydrolases"/>
    <property type="match status" value="1"/>
</dbReference>
<dbReference type="RefSeq" id="WP_003612266.1">
    <property type="nucleotide sequence ID" value="NZ_ADVE02000001.1"/>
</dbReference>
<dbReference type="GO" id="GO:0046872">
    <property type="term" value="F:metal ion binding"/>
    <property type="evidence" value="ECO:0007669"/>
    <property type="project" value="UniProtKB-KW"/>
</dbReference>
<proteinExistence type="inferred from homology"/>
<dbReference type="InterPro" id="IPR052347">
    <property type="entry name" value="Isochorismatase_Nicotinamidase"/>
</dbReference>
<name>A0A2D2D5S8_METT3</name>
<reference evidence="10" key="1">
    <citation type="submission" date="2017-10" db="EMBL/GenBank/DDBJ databases">
        <title>Completed PacBio SMRT sequence of Methylosinus trichosporium OB3b reveals presence of a third large plasmid.</title>
        <authorList>
            <person name="Charles T.C."/>
            <person name="Lynch M.D.J."/>
            <person name="Heil J.R."/>
            <person name="Cheng J."/>
        </authorList>
    </citation>
    <scope>NUCLEOTIDE SEQUENCE [LARGE SCALE GENOMIC DNA]</scope>
    <source>
        <strain evidence="10">OB3b</strain>
    </source>
</reference>
<keyword evidence="2" id="KW-0662">Pyridine nucleotide biosynthesis</keyword>
<dbReference type="Pfam" id="PF00857">
    <property type="entry name" value="Isochorismatase"/>
    <property type="match status" value="1"/>
</dbReference>
<evidence type="ECO:0000256" key="7">
    <source>
        <dbReference type="ARBA" id="ARBA00043224"/>
    </source>
</evidence>
<dbReference type="EC" id="3.5.1.19" evidence="6"/>
<comment type="pathway">
    <text evidence="5">Cofactor biosynthesis; nicotinate biosynthesis; nicotinate from nicotinamide: step 1/1.</text>
</comment>
<dbReference type="GO" id="GO:0008936">
    <property type="term" value="F:nicotinamidase activity"/>
    <property type="evidence" value="ECO:0007669"/>
    <property type="project" value="UniProtKB-EC"/>
</dbReference>
<gene>
    <name evidence="9" type="ORF">CQW49_12045</name>
</gene>
<comment type="similarity">
    <text evidence="1">Belongs to the isochorismatase family.</text>
</comment>
<dbReference type="KEGG" id="mtw:CQW49_12045"/>
<evidence type="ECO:0000256" key="3">
    <source>
        <dbReference type="ARBA" id="ARBA00022723"/>
    </source>
</evidence>
<feature type="domain" description="Isochorismatase-like" evidence="8">
    <location>
        <begin position="13"/>
        <end position="189"/>
    </location>
</feature>
<organism evidence="9 10">
    <name type="scientific">Methylosinus trichosporium (strain ATCC 35070 / NCIMB 11131 / UNIQEM 75 / OB3b)</name>
    <dbReference type="NCBI Taxonomy" id="595536"/>
    <lineage>
        <taxon>Bacteria</taxon>
        <taxon>Pseudomonadati</taxon>
        <taxon>Pseudomonadota</taxon>
        <taxon>Alphaproteobacteria</taxon>
        <taxon>Hyphomicrobiales</taxon>
        <taxon>Methylocystaceae</taxon>
        <taxon>Methylosinus</taxon>
    </lineage>
</organism>
<keyword evidence="3" id="KW-0479">Metal-binding</keyword>
<evidence type="ECO:0000256" key="4">
    <source>
        <dbReference type="ARBA" id="ARBA00022801"/>
    </source>
</evidence>
<evidence type="ECO:0000313" key="10">
    <source>
        <dbReference type="Proteomes" id="UP000230709"/>
    </source>
</evidence>
<dbReference type="Gene3D" id="3.40.50.850">
    <property type="entry name" value="Isochorismatase-like"/>
    <property type="match status" value="1"/>
</dbReference>
<dbReference type="EMBL" id="CP023737">
    <property type="protein sequence ID" value="ATQ70358.1"/>
    <property type="molecule type" value="Genomic_DNA"/>
</dbReference>
<keyword evidence="10" id="KW-1185">Reference proteome</keyword>
<evidence type="ECO:0000259" key="8">
    <source>
        <dbReference type="Pfam" id="PF00857"/>
    </source>
</evidence>
<evidence type="ECO:0000313" key="9">
    <source>
        <dbReference type="EMBL" id="ATQ70358.1"/>
    </source>
</evidence>
<evidence type="ECO:0000256" key="6">
    <source>
        <dbReference type="ARBA" id="ARBA00039017"/>
    </source>
</evidence>
<accession>A0A2D2D5S8</accession>
<evidence type="ECO:0000256" key="5">
    <source>
        <dbReference type="ARBA" id="ARBA00037900"/>
    </source>
</evidence>
<dbReference type="AlphaFoldDB" id="A0A2D2D5S8"/>
<dbReference type="InterPro" id="IPR036380">
    <property type="entry name" value="Isochorismatase-like_sf"/>
</dbReference>
<dbReference type="STRING" id="595536.GCA_000178815_02757"/>
<dbReference type="Proteomes" id="UP000230709">
    <property type="component" value="Chromosome"/>
</dbReference>
<protein>
    <recommendedName>
        <fullName evidence="6">nicotinamidase</fullName>
        <ecNumber evidence="6">3.5.1.19</ecNumber>
    </recommendedName>
    <alternativeName>
        <fullName evidence="7">Nicotinamide deamidase</fullName>
    </alternativeName>
</protein>
<dbReference type="InterPro" id="IPR000868">
    <property type="entry name" value="Isochorismatase-like_dom"/>
</dbReference>
<evidence type="ECO:0000256" key="1">
    <source>
        <dbReference type="ARBA" id="ARBA00006336"/>
    </source>
</evidence>
<keyword evidence="4" id="KW-0378">Hydrolase</keyword>